<dbReference type="RefSeq" id="WP_145742541.1">
    <property type="nucleotide sequence ID" value="NZ_VIWX01000004.1"/>
</dbReference>
<comment type="caution">
    <text evidence="2">The sequence shown here is derived from an EMBL/GenBank/DDBJ whole genome shotgun (WGS) entry which is preliminary data.</text>
</comment>
<name>A0A561U4L0_9PSEU</name>
<reference evidence="2 3" key="1">
    <citation type="submission" date="2019-06" db="EMBL/GenBank/DDBJ databases">
        <title>Sequencing the genomes of 1000 actinobacteria strains.</title>
        <authorList>
            <person name="Klenk H.-P."/>
        </authorList>
    </citation>
    <scope>NUCLEOTIDE SEQUENCE [LARGE SCALE GENOMIC DNA]</scope>
    <source>
        <strain evidence="2 3">DSM 46699</strain>
    </source>
</reference>
<gene>
    <name evidence="2" type="ORF">FHU35_14573</name>
</gene>
<evidence type="ECO:0000313" key="3">
    <source>
        <dbReference type="Proteomes" id="UP000316184"/>
    </source>
</evidence>
<protein>
    <submittedName>
        <fullName evidence="2">Uncharacterized protein</fullName>
    </submittedName>
</protein>
<dbReference type="EMBL" id="VIWX01000004">
    <property type="protein sequence ID" value="TWF94286.1"/>
    <property type="molecule type" value="Genomic_DNA"/>
</dbReference>
<feature type="transmembrane region" description="Helical" evidence="1">
    <location>
        <begin position="103"/>
        <end position="125"/>
    </location>
</feature>
<keyword evidence="3" id="KW-1185">Reference proteome</keyword>
<keyword evidence="1" id="KW-0472">Membrane</keyword>
<keyword evidence="1" id="KW-0812">Transmembrane</keyword>
<evidence type="ECO:0000256" key="1">
    <source>
        <dbReference type="SAM" id="Phobius"/>
    </source>
</evidence>
<feature type="transmembrane region" description="Helical" evidence="1">
    <location>
        <begin position="7"/>
        <end position="23"/>
    </location>
</feature>
<accession>A0A561U4L0</accession>
<proteinExistence type="predicted"/>
<sequence>MKLLGKYWGYAVAFVVVYGWFSGSLGPNILIVLSVVAFLYSLFQAPVWCCAETRNQEFCRNNAKGVLMGCWIREHRWQKLKWFVRRSAWGQLSRRLLSGFNGIAASFSAVGTLVSAAAAVITLIVKTV</sequence>
<evidence type="ECO:0000313" key="2">
    <source>
        <dbReference type="EMBL" id="TWF94286.1"/>
    </source>
</evidence>
<organism evidence="2 3">
    <name type="scientific">Saccharopolyspora dendranthemae</name>
    <dbReference type="NCBI Taxonomy" id="1181886"/>
    <lineage>
        <taxon>Bacteria</taxon>
        <taxon>Bacillati</taxon>
        <taxon>Actinomycetota</taxon>
        <taxon>Actinomycetes</taxon>
        <taxon>Pseudonocardiales</taxon>
        <taxon>Pseudonocardiaceae</taxon>
        <taxon>Saccharopolyspora</taxon>
    </lineage>
</organism>
<feature type="transmembrane region" description="Helical" evidence="1">
    <location>
        <begin position="29"/>
        <end position="51"/>
    </location>
</feature>
<dbReference type="Proteomes" id="UP000316184">
    <property type="component" value="Unassembled WGS sequence"/>
</dbReference>
<keyword evidence="1" id="KW-1133">Transmembrane helix</keyword>
<dbReference type="OrthoDB" id="3634279at2"/>
<dbReference type="AlphaFoldDB" id="A0A561U4L0"/>